<dbReference type="PANTHER" id="PTHR47926:SF507">
    <property type="entry name" value="DYW DOMAIN-CONTAINING PROTEIN"/>
    <property type="match status" value="1"/>
</dbReference>
<dbReference type="Gramene" id="OGLUM07G02520.1">
    <property type="protein sequence ID" value="OGLUM07G02520.1"/>
    <property type="gene ID" value="OGLUM07G02520"/>
</dbReference>
<proteinExistence type="predicted"/>
<feature type="transmembrane region" description="Helical" evidence="12">
    <location>
        <begin position="26"/>
        <end position="47"/>
    </location>
</feature>
<dbReference type="Pfam" id="PF07983">
    <property type="entry name" value="X8"/>
    <property type="match status" value="1"/>
</dbReference>
<dbReference type="InterPro" id="IPR011990">
    <property type="entry name" value="TPR-like_helical_dom_sf"/>
</dbReference>
<dbReference type="InterPro" id="IPR046960">
    <property type="entry name" value="PPR_At4g14850-like_plant"/>
</dbReference>
<comment type="subcellular location">
    <subcellularLocation>
        <location evidence="1">Cell membrane</location>
        <topology evidence="1">Lipid-anchor</topology>
        <topology evidence="1">GPI-anchor</topology>
    </subcellularLocation>
</comment>
<keyword evidence="4" id="KW-0732">Signal</keyword>
<dbReference type="GO" id="GO:0009451">
    <property type="term" value="P:RNA modification"/>
    <property type="evidence" value="ECO:0007669"/>
    <property type="project" value="InterPro"/>
</dbReference>
<keyword evidence="6" id="KW-0809">Transit peptide</keyword>
<dbReference type="eggNOG" id="KOG4197">
    <property type="taxonomic scope" value="Eukaryota"/>
</dbReference>
<dbReference type="PROSITE" id="PS51375">
    <property type="entry name" value="PPR"/>
    <property type="match status" value="2"/>
</dbReference>
<dbReference type="Pfam" id="PF13967">
    <property type="entry name" value="RSN1_TM"/>
    <property type="match status" value="1"/>
</dbReference>
<dbReference type="Pfam" id="PF20431">
    <property type="entry name" value="E_motif"/>
    <property type="match status" value="1"/>
</dbReference>
<keyword evidence="5" id="KW-0677">Repeat</keyword>
<dbReference type="Pfam" id="PF02714">
    <property type="entry name" value="RSN1_7TM"/>
    <property type="match status" value="1"/>
</dbReference>
<evidence type="ECO:0000256" key="5">
    <source>
        <dbReference type="ARBA" id="ARBA00022737"/>
    </source>
</evidence>
<feature type="repeat" description="PPR" evidence="10">
    <location>
        <begin position="649"/>
        <end position="683"/>
    </location>
</feature>
<reference evidence="14" key="2">
    <citation type="submission" date="2018-05" db="EMBL/GenBank/DDBJ databases">
        <title>OgluRS3 (Oryza glumaepatula Reference Sequence Version 3).</title>
        <authorList>
            <person name="Zhang J."/>
            <person name="Kudrna D."/>
            <person name="Lee S."/>
            <person name="Talag J."/>
            <person name="Welchert J."/>
            <person name="Wing R.A."/>
        </authorList>
    </citation>
    <scope>NUCLEOTIDE SEQUENCE [LARGE SCALE GENOMIC DNA]</scope>
</reference>
<evidence type="ECO:0000256" key="3">
    <source>
        <dbReference type="ARBA" id="ARBA00022622"/>
    </source>
</evidence>
<feature type="region of interest" description="Disordered" evidence="11">
    <location>
        <begin position="1"/>
        <end position="20"/>
    </location>
</feature>
<dbReference type="InterPro" id="IPR012946">
    <property type="entry name" value="X8"/>
</dbReference>
<dbReference type="InterPro" id="IPR046848">
    <property type="entry name" value="E_motif"/>
</dbReference>
<dbReference type="GO" id="GO:0003723">
    <property type="term" value="F:RNA binding"/>
    <property type="evidence" value="ECO:0007669"/>
    <property type="project" value="InterPro"/>
</dbReference>
<dbReference type="HOGENOM" id="CLU_273998_0_0_1"/>
<reference evidence="14" key="1">
    <citation type="submission" date="2015-04" db="UniProtKB">
        <authorList>
            <consortium name="EnsemblPlants"/>
        </authorList>
    </citation>
    <scope>IDENTIFICATION</scope>
</reference>
<name>A0A0E0AFS3_9ORYZ</name>
<dbReference type="Pfam" id="PF13041">
    <property type="entry name" value="PPR_2"/>
    <property type="match status" value="1"/>
</dbReference>
<feature type="region of interest" description="Disordered" evidence="11">
    <location>
        <begin position="421"/>
        <end position="466"/>
    </location>
</feature>
<dbReference type="AlphaFoldDB" id="A0A0E0AFS3"/>
<keyword evidence="7 12" id="KW-0472">Membrane</keyword>
<dbReference type="Pfam" id="PF01535">
    <property type="entry name" value="PPR"/>
    <property type="match status" value="3"/>
</dbReference>
<keyword evidence="12" id="KW-1133">Transmembrane helix</keyword>
<keyword evidence="3" id="KW-0336">GPI-anchor</keyword>
<dbReference type="Gene3D" id="1.25.40.10">
    <property type="entry name" value="Tetratricopeptide repeat domain"/>
    <property type="match status" value="3"/>
</dbReference>
<evidence type="ECO:0000256" key="6">
    <source>
        <dbReference type="ARBA" id="ARBA00022946"/>
    </source>
</evidence>
<evidence type="ECO:0000256" key="8">
    <source>
        <dbReference type="ARBA" id="ARBA00023157"/>
    </source>
</evidence>
<evidence type="ECO:0000256" key="10">
    <source>
        <dbReference type="PROSITE-ProRule" id="PRU00708"/>
    </source>
</evidence>
<dbReference type="InterPro" id="IPR003864">
    <property type="entry name" value="CSC1/OSCA1-like_7TM"/>
</dbReference>
<evidence type="ECO:0000256" key="12">
    <source>
        <dbReference type="SAM" id="Phobius"/>
    </source>
</evidence>
<dbReference type="FunFam" id="1.25.40.10:FF:000344">
    <property type="entry name" value="Pentatricopeptide repeat-containing protein"/>
    <property type="match status" value="1"/>
</dbReference>
<keyword evidence="15" id="KW-1185">Reference proteome</keyword>
<evidence type="ECO:0000256" key="2">
    <source>
        <dbReference type="ARBA" id="ARBA00022475"/>
    </source>
</evidence>
<evidence type="ECO:0000313" key="15">
    <source>
        <dbReference type="Proteomes" id="UP000026961"/>
    </source>
</evidence>
<dbReference type="GO" id="GO:0098552">
    <property type="term" value="C:side of membrane"/>
    <property type="evidence" value="ECO:0007669"/>
    <property type="project" value="UniProtKB-KW"/>
</dbReference>
<evidence type="ECO:0000256" key="9">
    <source>
        <dbReference type="ARBA" id="ARBA00023180"/>
    </source>
</evidence>
<dbReference type="InterPro" id="IPR032880">
    <property type="entry name" value="CSC1/OSCA1-like_N"/>
</dbReference>
<dbReference type="InterPro" id="IPR046849">
    <property type="entry name" value="E2_motif"/>
</dbReference>
<dbReference type="FunFam" id="1.20.58.1040:FF:000001">
    <property type="entry name" value="Glucan endo-1,3-beta-glucosidase 4"/>
    <property type="match status" value="1"/>
</dbReference>
<evidence type="ECO:0000256" key="11">
    <source>
        <dbReference type="SAM" id="MobiDB-lite"/>
    </source>
</evidence>
<protein>
    <recommendedName>
        <fullName evidence="13">X8 domain-containing protein</fullName>
    </recommendedName>
</protein>
<accession>A0A0E0AFS3</accession>
<evidence type="ECO:0000256" key="4">
    <source>
        <dbReference type="ARBA" id="ARBA00022729"/>
    </source>
</evidence>
<keyword evidence="9" id="KW-0325">Glycoprotein</keyword>
<dbReference type="Gene3D" id="1.20.58.1040">
    <property type="match status" value="1"/>
</dbReference>
<dbReference type="PANTHER" id="PTHR47926">
    <property type="entry name" value="PENTATRICOPEPTIDE REPEAT-CONTAINING PROTEIN"/>
    <property type="match status" value="1"/>
</dbReference>
<dbReference type="Pfam" id="PF20430">
    <property type="entry name" value="Eplus_motif"/>
    <property type="match status" value="1"/>
</dbReference>
<evidence type="ECO:0000259" key="13">
    <source>
        <dbReference type="SMART" id="SM00768"/>
    </source>
</evidence>
<dbReference type="SMART" id="SM00768">
    <property type="entry name" value="X8"/>
    <property type="match status" value="1"/>
</dbReference>
<dbReference type="InterPro" id="IPR002885">
    <property type="entry name" value="PPR_rpt"/>
</dbReference>
<organism evidence="14">
    <name type="scientific">Oryza glumipatula</name>
    <dbReference type="NCBI Taxonomy" id="40148"/>
    <lineage>
        <taxon>Eukaryota</taxon>
        <taxon>Viridiplantae</taxon>
        <taxon>Streptophyta</taxon>
        <taxon>Embryophyta</taxon>
        <taxon>Tracheophyta</taxon>
        <taxon>Spermatophyta</taxon>
        <taxon>Magnoliopsida</taxon>
        <taxon>Liliopsida</taxon>
        <taxon>Poales</taxon>
        <taxon>Poaceae</taxon>
        <taxon>BOP clade</taxon>
        <taxon>Oryzoideae</taxon>
        <taxon>Oryzeae</taxon>
        <taxon>Oryzinae</taxon>
        <taxon>Oryza</taxon>
    </lineage>
</organism>
<keyword evidence="3" id="KW-0449">Lipoprotein</keyword>
<sequence length="1172" mass="128905">MGPTTSQPEEEEEEEGGGGGMDTASFVTSLLTSFVIFVVLVLVFTWLSSRPGNAPVYYPSVLLRGLDPWEGRGRGTRSPVGWLRQAISASEGDVVAAGGVDAAVYLVFLSSVLSILVFSGIVLLPVLLPVAATDDNLERAIGLKNGKTPQNFTELEKLALGNVQADKIYQEIEGHKQKIARAEVVYAESKTTGKPEGTKPTHRIGFLGLIGKKVDTIEYCNDQIKELLPKLEAEQKTTLREKQQQAAIVFFNRRSAAASASQTLHAQIFFVGYGLELSRLVPLIIFHLKRKYLCKTEDEVRAAWAPGDLGYNTRVLRVYVPSYESNGRMWPHMHTRIIAALLIYQITMVGVILLKKFLYSPVLVPLIPISFIFAYICHMRFYPAFAKTPLEVVQHDVKDTPNMDAVYTSYIPACLKPEKLEDTHWPGPNQPTTLQKSTARNRAKIHSARAGGGARTAASRRPDAPPMSEAIPSTHPALRHCVALLRLHLAAPSLAAAKQIHARALRAGVPTSHPLLAKHLLFHLAALRAPPLRYAVAVLSRLLPHGPLDPFPLNTVLRIAAASPRPRLALELHRRRLAPPDTHTYPPLLQACARLLALREGECLHAEAAKNGFATLIFVQNSLVHLYGACGLFESAHKVFDEMPVRGRNLVSWNSMLNSFAANGRPNEVLTVFREMLGVDFAPDGFTIVSVLTACAEIGALALGRRIHVYVEKVGLVDNSHVSNALIDLYAKCGSVNDARRIFEEMGLGRTAVSWTSLIVGLAANGFGKEALELFSLMEREKLVPTEITMEDYGISPRIEHLGCMVDLLGRAGRVEEAYDYIITMPLEPNAVVWRTLLGSCAMHKKLELGKVAWERLVELDPGHSGDYVLLSNLYAAVGMWADVHVLRKTMVKDRVRKNPGHSLVELRNSVYEFVMGDRSHPESEQIYEMLADIAERLRREGYIPRTSNVLADIEEEEKETALNYHISAAGARAAPQEKAESATPIPMLSPPEGNMTFVDGVTWCVARPGVSQEDLQNALDWACGQGGADCTPLQPGGRCYQPDTLLSHASYAFNIFYQQNGNSDIACNFGGAGTIIKRNPSNTTTDSLFWIVQVPGIRDICCISTESKKHKALACIVAEVEWATSRSFYQTTIQHIITILGCPESSRQDAVRSSVRTWTLTLRGMIGTTAD</sequence>
<feature type="repeat" description="PPR" evidence="10">
    <location>
        <begin position="751"/>
        <end position="785"/>
    </location>
</feature>
<dbReference type="GO" id="GO:0009506">
    <property type="term" value="C:plasmodesma"/>
    <property type="evidence" value="ECO:0007669"/>
    <property type="project" value="UniProtKB-ARBA"/>
</dbReference>
<feature type="transmembrane region" description="Helical" evidence="12">
    <location>
        <begin position="337"/>
        <end position="354"/>
    </location>
</feature>
<dbReference type="GO" id="GO:0034220">
    <property type="term" value="P:monoatomic ion transmembrane transport"/>
    <property type="evidence" value="ECO:0007669"/>
    <property type="project" value="UniProtKB-KW"/>
</dbReference>
<feature type="domain" description="X8" evidence="13">
    <location>
        <begin position="1003"/>
        <end position="1105"/>
    </location>
</feature>
<evidence type="ECO:0000256" key="7">
    <source>
        <dbReference type="ARBA" id="ARBA00023136"/>
    </source>
</evidence>
<feature type="transmembrane region" description="Helical" evidence="12">
    <location>
        <begin position="360"/>
        <end position="377"/>
    </location>
</feature>
<dbReference type="Proteomes" id="UP000026961">
    <property type="component" value="Chromosome 7"/>
</dbReference>
<dbReference type="EnsemblPlants" id="OGLUM07G02520.1">
    <property type="protein sequence ID" value="OGLUM07G02520.1"/>
    <property type="gene ID" value="OGLUM07G02520"/>
</dbReference>
<evidence type="ECO:0000256" key="1">
    <source>
        <dbReference type="ARBA" id="ARBA00004609"/>
    </source>
</evidence>
<keyword evidence="2" id="KW-1003">Cell membrane</keyword>
<keyword evidence="12" id="KW-0812">Transmembrane</keyword>
<dbReference type="STRING" id="40148.A0A0E0AFS3"/>
<dbReference type="eggNOG" id="KOG1134">
    <property type="taxonomic scope" value="Eukaryota"/>
</dbReference>
<keyword evidence="8" id="KW-1015">Disulfide bond</keyword>
<evidence type="ECO:0000313" key="14">
    <source>
        <dbReference type="EnsemblPlants" id="OGLUM07G02520.1"/>
    </source>
</evidence>
<dbReference type="GO" id="GO:0005886">
    <property type="term" value="C:plasma membrane"/>
    <property type="evidence" value="ECO:0007669"/>
    <property type="project" value="UniProtKB-SubCell"/>
</dbReference>
<feature type="transmembrane region" description="Helical" evidence="12">
    <location>
        <begin position="102"/>
        <end position="128"/>
    </location>
</feature>
<dbReference type="FunFam" id="1.25.40.10:FF:000366">
    <property type="entry name" value="Pentatricopeptide (PPR) repeat-containing protein"/>
    <property type="match status" value="1"/>
</dbReference>
<dbReference type="NCBIfam" id="TIGR00756">
    <property type="entry name" value="PPR"/>
    <property type="match status" value="3"/>
</dbReference>